<evidence type="ECO:0008006" key="2">
    <source>
        <dbReference type="Google" id="ProtNLM"/>
    </source>
</evidence>
<accession>A0A644U395</accession>
<name>A0A644U395_9ZZZZ</name>
<protein>
    <recommendedName>
        <fullName evidence="2">PKD domain-containing protein</fullName>
    </recommendedName>
</protein>
<dbReference type="EMBL" id="VSSQ01000071">
    <property type="protein sequence ID" value="MPL73247.1"/>
    <property type="molecule type" value="Genomic_DNA"/>
</dbReference>
<organism evidence="1">
    <name type="scientific">bioreactor metagenome</name>
    <dbReference type="NCBI Taxonomy" id="1076179"/>
    <lineage>
        <taxon>unclassified sequences</taxon>
        <taxon>metagenomes</taxon>
        <taxon>ecological metagenomes</taxon>
    </lineage>
</organism>
<comment type="caution">
    <text evidence="1">The sequence shown here is derived from an EMBL/GenBank/DDBJ whole genome shotgun (WGS) entry which is preliminary data.</text>
</comment>
<gene>
    <name evidence="1" type="ORF">SDC9_19044</name>
</gene>
<sequence length="290" mass="31326">MNSKMLNFNLNKNLMNKTLIYSMLAVSLLMVSCDPSEERDVLSGAITADQLNITATPQVVDGKNSNYIDLNSDGVGSLSSWFYGNGTTTSTKTTVQMVLAGKREIVFTGLNHDGTYIKKTITVQVDTLINVAPEWGILCGEGDKNWVWDNTLSAVWGNGGYKGNTSPGWWTVALADIDGQATGEGAGAKMTFSVNGSSLTKIKSDGSTVKGSFAFDMSAITEDDNKDVWAKGKLTTKNVTVLCGKSPNEGNGPVYSYDILKLDDQKMVLSYPEPGAGSWGTAWFWMFRAE</sequence>
<reference evidence="1" key="1">
    <citation type="submission" date="2019-08" db="EMBL/GenBank/DDBJ databases">
        <authorList>
            <person name="Kucharzyk K."/>
            <person name="Murdoch R.W."/>
            <person name="Higgins S."/>
            <person name="Loffler F."/>
        </authorList>
    </citation>
    <scope>NUCLEOTIDE SEQUENCE</scope>
</reference>
<proteinExistence type="predicted"/>
<evidence type="ECO:0000313" key="1">
    <source>
        <dbReference type="EMBL" id="MPL73247.1"/>
    </source>
</evidence>
<dbReference type="AlphaFoldDB" id="A0A644U395"/>
<dbReference type="PROSITE" id="PS51257">
    <property type="entry name" value="PROKAR_LIPOPROTEIN"/>
    <property type="match status" value="1"/>
</dbReference>